<name>A0A0G2DY34_PHACM</name>
<dbReference type="Pfam" id="PF00415">
    <property type="entry name" value="RCC1"/>
    <property type="match status" value="1"/>
</dbReference>
<dbReference type="AlphaFoldDB" id="A0A0G2DY34"/>
<dbReference type="GO" id="GO:0034551">
    <property type="term" value="P:mitochondrial respiratory chain complex III assembly"/>
    <property type="evidence" value="ECO:0007669"/>
    <property type="project" value="TreeGrafter"/>
</dbReference>
<dbReference type="InterPro" id="IPR009091">
    <property type="entry name" value="RCC1/BLIP-II"/>
</dbReference>
<dbReference type="PROSITE" id="PS00626">
    <property type="entry name" value="RCC1_2"/>
    <property type="match status" value="2"/>
</dbReference>
<dbReference type="Gene3D" id="2.130.10.30">
    <property type="entry name" value="Regulator of chromosome condensation 1/beta-lactamase-inhibitor protein II"/>
    <property type="match status" value="1"/>
</dbReference>
<dbReference type="OrthoDB" id="10256179at2759"/>
<feature type="repeat" description="RCC1" evidence="1">
    <location>
        <begin position="294"/>
        <end position="355"/>
    </location>
</feature>
<dbReference type="EMBL" id="LCWF01000196">
    <property type="protein sequence ID" value="KKY15036.1"/>
    <property type="molecule type" value="Genomic_DNA"/>
</dbReference>
<dbReference type="Proteomes" id="UP000053317">
    <property type="component" value="Unassembled WGS sequence"/>
</dbReference>
<reference evidence="2 3" key="1">
    <citation type="submission" date="2015-05" db="EMBL/GenBank/DDBJ databases">
        <title>Distinctive expansion of gene families associated with plant cell wall degradation and secondary metabolism in the genomes of grapevine trunk pathogens.</title>
        <authorList>
            <person name="Lawrence D.P."/>
            <person name="Travadon R."/>
            <person name="Rolshausen P.E."/>
            <person name="Baumgartner K."/>
        </authorList>
    </citation>
    <scope>NUCLEOTIDE SEQUENCE [LARGE SCALE GENOMIC DNA]</scope>
    <source>
        <strain evidence="2">UCRPC4</strain>
    </source>
</reference>
<evidence type="ECO:0000256" key="1">
    <source>
        <dbReference type="PROSITE-ProRule" id="PRU00235"/>
    </source>
</evidence>
<accession>A0A0G2DY34</accession>
<dbReference type="SUPFAM" id="SSF50985">
    <property type="entry name" value="RCC1/BLIP-II"/>
    <property type="match status" value="1"/>
</dbReference>
<dbReference type="GO" id="GO:0005743">
    <property type="term" value="C:mitochondrial inner membrane"/>
    <property type="evidence" value="ECO:0007669"/>
    <property type="project" value="TreeGrafter"/>
</dbReference>
<dbReference type="InterPro" id="IPR053245">
    <property type="entry name" value="MitoProcess-Associated"/>
</dbReference>
<sequence>MLAVPAIGIFALSEVYRGKYTVVSLEAPPPQRPEVVLEGSKKRKGASKEEIRDLISSQHLQVKKSWENPGVYAWGSNTGKVVAPDSNEAIIKTPRRIPFFDDLLLRDLKLDRNFGAAITETGDLLQWGRAYSEDETQPSTTLKGKDLVSLAISRDRVLALSKSGEVYSIPVSKVEQIDGYKPLEDSWVPFWKGKASITYRLLQPEKLGFGERVTAITAGLDHALLLTNSGRVFSTASSSESYPSAGQLGVPGLTWATRPRGDIDMCHEIGTLKGFDAKSVAAGDYHSLVLDKEGRLFSFGDNTSGQLGFETGPETACIDAPSLVPISRLYQGASQAPRVTSIAAGGLNTFFTVDATRVLGPGEDPKGARGIGRITADTWACGQGIKGTLGNGRWTHVQGPPAKVPLLSGLFEYDETENATIPIRLANISVGSTHVSATMANLTYLGATDRSSENDTNWGADAVLWGCNEHYQLGTGKRNNVNAPIYIAPLDTDAEKAAGRDQKHRFHITPRHKTKLSGRKVDMEQKIECGRHVTAVYSAV</sequence>
<protein>
    <submittedName>
        <fullName evidence="2">Putative mitochondrial protein fmp25</fullName>
    </submittedName>
</protein>
<keyword evidence="3" id="KW-1185">Reference proteome</keyword>
<dbReference type="FunFam" id="2.130.10.30:FF:000027">
    <property type="entry name" value="Protein FMP25, mitochondrial"/>
    <property type="match status" value="1"/>
</dbReference>
<proteinExistence type="predicted"/>
<reference evidence="2 3" key="2">
    <citation type="submission" date="2015-05" db="EMBL/GenBank/DDBJ databases">
        <authorList>
            <person name="Morales-Cruz A."/>
            <person name="Amrine K.C."/>
            <person name="Cantu D."/>
        </authorList>
    </citation>
    <scope>NUCLEOTIDE SEQUENCE [LARGE SCALE GENOMIC DNA]</scope>
    <source>
        <strain evidence="2">UCRPC4</strain>
    </source>
</reference>
<dbReference type="Pfam" id="PF13540">
    <property type="entry name" value="RCC1_2"/>
    <property type="match status" value="1"/>
</dbReference>
<comment type="caution">
    <text evidence="2">The sequence shown here is derived from an EMBL/GenBank/DDBJ whole genome shotgun (WGS) entry which is preliminary data.</text>
</comment>
<dbReference type="InterPro" id="IPR000408">
    <property type="entry name" value="Reg_chr_condens"/>
</dbReference>
<dbReference type="PANTHER" id="PTHR47563">
    <property type="entry name" value="PROTEIN FMP25, MITOCHONDRIAL"/>
    <property type="match status" value="1"/>
</dbReference>
<evidence type="ECO:0000313" key="3">
    <source>
        <dbReference type="Proteomes" id="UP000053317"/>
    </source>
</evidence>
<dbReference type="PANTHER" id="PTHR47563:SF1">
    <property type="entry name" value="PROTEIN FMP25, MITOCHONDRIAL"/>
    <property type="match status" value="1"/>
</dbReference>
<dbReference type="PROSITE" id="PS50012">
    <property type="entry name" value="RCC1_3"/>
    <property type="match status" value="1"/>
</dbReference>
<evidence type="ECO:0000313" key="2">
    <source>
        <dbReference type="EMBL" id="KKY15036.1"/>
    </source>
</evidence>
<gene>
    <name evidence="2" type="ORF">UCRPC4_g06464</name>
</gene>
<organism evidence="2 3">
    <name type="scientific">Phaeomoniella chlamydospora</name>
    <name type="common">Phaeoacremonium chlamydosporum</name>
    <dbReference type="NCBI Taxonomy" id="158046"/>
    <lineage>
        <taxon>Eukaryota</taxon>
        <taxon>Fungi</taxon>
        <taxon>Dikarya</taxon>
        <taxon>Ascomycota</taxon>
        <taxon>Pezizomycotina</taxon>
        <taxon>Eurotiomycetes</taxon>
        <taxon>Chaetothyriomycetidae</taxon>
        <taxon>Phaeomoniellales</taxon>
        <taxon>Phaeomoniellaceae</taxon>
        <taxon>Phaeomoniella</taxon>
    </lineage>
</organism>